<dbReference type="GO" id="GO:0000981">
    <property type="term" value="F:DNA-binding transcription factor activity, RNA polymerase II-specific"/>
    <property type="evidence" value="ECO:0007669"/>
    <property type="project" value="InterPro"/>
</dbReference>
<dbReference type="Pfam" id="PF00172">
    <property type="entry name" value="Zn_clus"/>
    <property type="match status" value="1"/>
</dbReference>
<gene>
    <name evidence="4" type="ORF">DM02DRAFT_719118</name>
</gene>
<dbReference type="InterPro" id="IPR036864">
    <property type="entry name" value="Zn2-C6_fun-type_DNA-bd_sf"/>
</dbReference>
<dbReference type="Gene3D" id="4.10.240.10">
    <property type="entry name" value="Zn(2)-C6 fungal-type DNA-binding domain"/>
    <property type="match status" value="1"/>
</dbReference>
<dbReference type="PROSITE" id="PS50048">
    <property type="entry name" value="ZN2_CY6_FUNGAL_2"/>
    <property type="match status" value="1"/>
</dbReference>
<dbReference type="EMBL" id="KZ805403">
    <property type="protein sequence ID" value="PVH98918.1"/>
    <property type="molecule type" value="Genomic_DNA"/>
</dbReference>
<dbReference type="Proteomes" id="UP000244855">
    <property type="component" value="Unassembled WGS sequence"/>
</dbReference>
<keyword evidence="5" id="KW-1185">Reference proteome</keyword>
<dbReference type="OrthoDB" id="5213892at2759"/>
<dbReference type="PROSITE" id="PS00463">
    <property type="entry name" value="ZN2_CY6_FUNGAL_1"/>
    <property type="match status" value="1"/>
</dbReference>
<accession>A0A2V1DLJ9</accession>
<evidence type="ECO:0000256" key="1">
    <source>
        <dbReference type="ARBA" id="ARBA00004123"/>
    </source>
</evidence>
<evidence type="ECO:0000259" key="3">
    <source>
        <dbReference type="PROSITE" id="PS50048"/>
    </source>
</evidence>
<dbReference type="SUPFAM" id="SSF57701">
    <property type="entry name" value="Zn2/Cys6 DNA-binding domain"/>
    <property type="match status" value="1"/>
</dbReference>
<reference evidence="4 5" key="1">
    <citation type="journal article" date="2018" name="Sci. Rep.">
        <title>Comparative genomics provides insights into the lifestyle and reveals functional heterogeneity of dark septate endophytic fungi.</title>
        <authorList>
            <person name="Knapp D.G."/>
            <person name="Nemeth J.B."/>
            <person name="Barry K."/>
            <person name="Hainaut M."/>
            <person name="Henrissat B."/>
            <person name="Johnson J."/>
            <person name="Kuo A."/>
            <person name="Lim J.H.P."/>
            <person name="Lipzen A."/>
            <person name="Nolan M."/>
            <person name="Ohm R.A."/>
            <person name="Tamas L."/>
            <person name="Grigoriev I.V."/>
            <person name="Spatafora J.W."/>
            <person name="Nagy L.G."/>
            <person name="Kovacs G.M."/>
        </authorList>
    </citation>
    <scope>NUCLEOTIDE SEQUENCE [LARGE SCALE GENOMIC DNA]</scope>
    <source>
        <strain evidence="4 5">DSE2036</strain>
    </source>
</reference>
<dbReference type="InterPro" id="IPR021858">
    <property type="entry name" value="Fun_TF"/>
</dbReference>
<dbReference type="AlphaFoldDB" id="A0A2V1DLJ9"/>
<dbReference type="STRING" id="97972.A0A2V1DLJ9"/>
<comment type="subcellular location">
    <subcellularLocation>
        <location evidence="1">Nucleus</location>
    </subcellularLocation>
</comment>
<name>A0A2V1DLJ9_9PLEO</name>
<sequence>MSEQHQHTVRWDGTRSRTGCITCRIRKKKCDERRPECHACSSRELVCYGFNVPAPIWFTNKTNWKDVKKSDEAKHIRSLASNRYKLLRRTTSKANATPTLSAYNSGRGYNEKMLSRRPLELSRMPTLNEIRRLPPAILLKAGVSIWQLRPETVWWDSKLRILARRSNSFTNENTRLLMIFMEVIHPICFTFDCIDSDRDRSWMLERLVSKEALFYSALSISACFEKSLRQPPKIDDIGISPKVRNLQSKSICELQTLIDEFALMKITPVEEFIWTGIQILDVVIHLEMLEICSMLQGHWETHHRALRKIMNHIEICAQANNQTPGSSTSAIETTLSNLHVHDTRKRSLEFAICNFIWLDVIATSTFGAFSYTPCAFDYLPILQSGIVRPEKIMGCQGWIMAVILKISRLEQWKIIHRDYMHAENNSENLALQTKQLKIELNVGIDKLENNYKHAKSASLEDDIRLVSIVWAYCAQVLLQVTVDDEESDQRDRDQTYVNMCLQKLESLPARLASRISWPYAVAGSMFREILGRTLREAQSTGMLWKALMVMEECWRLRRVRRDKYVGWREAMESLGARIMLT</sequence>
<dbReference type="Pfam" id="PF11951">
    <property type="entry name" value="Fungal_trans_2"/>
    <property type="match status" value="1"/>
</dbReference>
<evidence type="ECO:0000313" key="4">
    <source>
        <dbReference type="EMBL" id="PVH98918.1"/>
    </source>
</evidence>
<proteinExistence type="predicted"/>
<dbReference type="CDD" id="cd00067">
    <property type="entry name" value="GAL4"/>
    <property type="match status" value="1"/>
</dbReference>
<evidence type="ECO:0000256" key="2">
    <source>
        <dbReference type="ARBA" id="ARBA00023242"/>
    </source>
</evidence>
<protein>
    <recommendedName>
        <fullName evidence="3">Zn(2)-C6 fungal-type domain-containing protein</fullName>
    </recommendedName>
</protein>
<organism evidence="4 5">
    <name type="scientific">Periconia macrospinosa</name>
    <dbReference type="NCBI Taxonomy" id="97972"/>
    <lineage>
        <taxon>Eukaryota</taxon>
        <taxon>Fungi</taxon>
        <taxon>Dikarya</taxon>
        <taxon>Ascomycota</taxon>
        <taxon>Pezizomycotina</taxon>
        <taxon>Dothideomycetes</taxon>
        <taxon>Pleosporomycetidae</taxon>
        <taxon>Pleosporales</taxon>
        <taxon>Massarineae</taxon>
        <taxon>Periconiaceae</taxon>
        <taxon>Periconia</taxon>
    </lineage>
</organism>
<feature type="domain" description="Zn(2)-C6 fungal-type" evidence="3">
    <location>
        <begin position="19"/>
        <end position="47"/>
    </location>
</feature>
<dbReference type="InterPro" id="IPR001138">
    <property type="entry name" value="Zn2Cys6_DnaBD"/>
</dbReference>
<dbReference type="PANTHER" id="PTHR37534">
    <property type="entry name" value="TRANSCRIPTIONAL ACTIVATOR PROTEIN UGA3"/>
    <property type="match status" value="1"/>
</dbReference>
<dbReference type="SMART" id="SM00066">
    <property type="entry name" value="GAL4"/>
    <property type="match status" value="1"/>
</dbReference>
<evidence type="ECO:0000313" key="5">
    <source>
        <dbReference type="Proteomes" id="UP000244855"/>
    </source>
</evidence>
<dbReference type="GO" id="GO:0008270">
    <property type="term" value="F:zinc ion binding"/>
    <property type="evidence" value="ECO:0007669"/>
    <property type="project" value="InterPro"/>
</dbReference>
<dbReference type="PANTHER" id="PTHR37534:SF20">
    <property type="entry name" value="PRO1A C6 ZINK-FINGER PROTEIN"/>
    <property type="match status" value="1"/>
</dbReference>
<dbReference type="GO" id="GO:0005634">
    <property type="term" value="C:nucleus"/>
    <property type="evidence" value="ECO:0007669"/>
    <property type="project" value="UniProtKB-SubCell"/>
</dbReference>
<keyword evidence="2" id="KW-0539">Nucleus</keyword>